<dbReference type="PANTHER" id="PTHR34587">
    <property type="entry name" value="VWFA DOMAIN-CONTAINING PROTEIN"/>
    <property type="match status" value="1"/>
</dbReference>
<dbReference type="VEuPathDB" id="FungiDB:PABG_11584"/>
<name>A0A1D2J2Z5_PARBR</name>
<organism evidence="1 2">
    <name type="scientific">Paracoccidioides brasiliensis</name>
    <dbReference type="NCBI Taxonomy" id="121759"/>
    <lineage>
        <taxon>Eukaryota</taxon>
        <taxon>Fungi</taxon>
        <taxon>Dikarya</taxon>
        <taxon>Ascomycota</taxon>
        <taxon>Pezizomycotina</taxon>
        <taxon>Eurotiomycetes</taxon>
        <taxon>Eurotiomycetidae</taxon>
        <taxon>Onygenales</taxon>
        <taxon>Ajellomycetaceae</taxon>
        <taxon>Paracoccidioides</taxon>
    </lineage>
</organism>
<evidence type="ECO:0000313" key="2">
    <source>
        <dbReference type="Proteomes" id="UP000242814"/>
    </source>
</evidence>
<sequence length="267" mass="29738">MCQGKPKRTIRVAQAIPTVKDYWRVKKLFCYLKGLFKMQVDQTDGAPKRRVRDTRVLEWRRTTTSIFAPHGVPERTDCRSREDPATAFVSVTQPSLDAENIGHDPHILMLLSAMGAIPSIDNMVSSIILSPAPDDIVKVNKPIEFRIRVTNLATGYFTNPAETYFAAPQLVNEKGLIEGHLHVTVQFLGDKINPQTPLNASNPIWFKGIRNKADGDGILSATLDKGLEKPGFYRVCTMAAAANHQPVLMPIAARGAQDDCTKFRVKW</sequence>
<reference evidence="1 2" key="1">
    <citation type="submission" date="2016-06" db="EMBL/GenBank/DDBJ databases">
        <authorList>
            <person name="Kjaerup R.B."/>
            <person name="Dalgaard T.S."/>
            <person name="Juul-Madsen H.R."/>
        </authorList>
    </citation>
    <scope>NUCLEOTIDE SEQUENCE [LARGE SCALE GENOMIC DNA]</scope>
    <source>
        <strain evidence="1 2">Pb300</strain>
    </source>
</reference>
<gene>
    <name evidence="1" type="ORF">ACO22_08028</name>
</gene>
<dbReference type="PANTHER" id="PTHR34587:SF2">
    <property type="entry name" value="G-PROTEIN COUPLED RECEPTORS FAMILY 1 PROFILE DOMAIN-CONTAINING PROTEIN"/>
    <property type="match status" value="1"/>
</dbReference>
<comment type="caution">
    <text evidence="1">The sequence shown here is derived from an EMBL/GenBank/DDBJ whole genome shotgun (WGS) entry which is preliminary data.</text>
</comment>
<protein>
    <submittedName>
        <fullName evidence="1">Uncharacterized protein</fullName>
    </submittedName>
</protein>
<dbReference type="VEuPathDB" id="FungiDB:PADG_01103"/>
<proteinExistence type="predicted"/>
<accession>A0A1D2J2Z5</accession>
<dbReference type="InterPro" id="IPR053216">
    <property type="entry name" value="Appressorial_penetr-assoc"/>
</dbReference>
<dbReference type="OrthoDB" id="2336871at2759"/>
<dbReference type="AlphaFoldDB" id="A0A1D2J2Z5"/>
<dbReference type="Proteomes" id="UP000242814">
    <property type="component" value="Unassembled WGS sequence"/>
</dbReference>
<dbReference type="EMBL" id="LZYO01000855">
    <property type="protein sequence ID" value="ODH12676.1"/>
    <property type="molecule type" value="Genomic_DNA"/>
</dbReference>
<evidence type="ECO:0000313" key="1">
    <source>
        <dbReference type="EMBL" id="ODH12676.1"/>
    </source>
</evidence>